<dbReference type="Pfam" id="PF19992">
    <property type="entry name" value="DUF6427"/>
    <property type="match status" value="1"/>
</dbReference>
<feature type="transmembrane region" description="Helical" evidence="1">
    <location>
        <begin position="239"/>
        <end position="256"/>
    </location>
</feature>
<name>A0A2T6AML1_9FLAO</name>
<feature type="transmembrane region" description="Helical" evidence="1">
    <location>
        <begin position="12"/>
        <end position="30"/>
    </location>
</feature>
<evidence type="ECO:0000313" key="3">
    <source>
        <dbReference type="Proteomes" id="UP000244174"/>
    </source>
</evidence>
<dbReference type="RefSeq" id="WP_108170958.1">
    <property type="nucleotide sequence ID" value="NZ_QBKQ01000001.1"/>
</dbReference>
<dbReference type="InterPro" id="IPR045625">
    <property type="entry name" value="DUF6427"/>
</dbReference>
<keyword evidence="1" id="KW-1133">Transmembrane helix</keyword>
<feature type="transmembrane region" description="Helical" evidence="1">
    <location>
        <begin position="287"/>
        <end position="306"/>
    </location>
</feature>
<protein>
    <submittedName>
        <fullName evidence="2">Uncharacterized protein</fullName>
    </submittedName>
</protein>
<reference evidence="2 3" key="1">
    <citation type="submission" date="2018-04" db="EMBL/GenBank/DDBJ databases">
        <title>Genomic Encyclopedia of Archaeal and Bacterial Type Strains, Phase II (KMG-II): from individual species to whole genera.</title>
        <authorList>
            <person name="Goeker M."/>
        </authorList>
    </citation>
    <scope>NUCLEOTIDE SEQUENCE [LARGE SCALE GENOMIC DNA]</scope>
    <source>
        <strain evidence="2 3">DSM 23082</strain>
    </source>
</reference>
<keyword evidence="3" id="KW-1185">Reference proteome</keyword>
<feature type="transmembrane region" description="Helical" evidence="1">
    <location>
        <begin position="160"/>
        <end position="182"/>
    </location>
</feature>
<feature type="transmembrane region" description="Helical" evidence="1">
    <location>
        <begin position="74"/>
        <end position="90"/>
    </location>
</feature>
<evidence type="ECO:0000256" key="1">
    <source>
        <dbReference type="SAM" id="Phobius"/>
    </source>
</evidence>
<dbReference type="Proteomes" id="UP000244174">
    <property type="component" value="Unassembled WGS sequence"/>
</dbReference>
<keyword evidence="1" id="KW-0812">Transmembrane</keyword>
<feature type="transmembrane region" description="Helical" evidence="1">
    <location>
        <begin position="125"/>
        <end position="153"/>
    </location>
</feature>
<gene>
    <name evidence="2" type="ORF">C8P64_1051</name>
</gene>
<dbReference type="EMBL" id="QBKQ01000001">
    <property type="protein sequence ID" value="PTX45061.1"/>
    <property type="molecule type" value="Genomic_DNA"/>
</dbReference>
<comment type="caution">
    <text evidence="2">The sequence shown here is derived from an EMBL/GenBank/DDBJ whole genome shotgun (WGS) entry which is preliminary data.</text>
</comment>
<feature type="transmembrane region" description="Helical" evidence="1">
    <location>
        <begin position="207"/>
        <end position="227"/>
    </location>
</feature>
<keyword evidence="1" id="KW-0472">Membrane</keyword>
<proteinExistence type="predicted"/>
<feature type="transmembrane region" description="Helical" evidence="1">
    <location>
        <begin position="42"/>
        <end position="62"/>
    </location>
</feature>
<evidence type="ECO:0000313" key="2">
    <source>
        <dbReference type="EMBL" id="PTX45061.1"/>
    </source>
</evidence>
<feature type="transmembrane region" description="Helical" evidence="1">
    <location>
        <begin position="262"/>
        <end position="280"/>
    </location>
</feature>
<dbReference type="OrthoDB" id="1439867at2"/>
<sequence length="307" mass="35419">MLTSFFSKSKPFNLAVIILLMSLFYIGASFTDWDNGFDWLEFFEKIGVLLLLVLSLLVLNFIAKKNELTKRSAYKTLLFAIFSISFFNLLRNESIIISNLCVLFGLRRIISLKSYISVQKKIFDATFWICIATLYHFWSVLFLALVFFAILNFASSFKNWLIPFVAFFAVASLTICFHLLAYDEFYLFADWYQPINLDFSKYGDLKMLIPLSIFLGLLIWTLFQYFAAIQKASITRRPVLSMILFSLATSVAVAIFSPTKNGSELIFFFVPLSIIASNYFDDKKDKIFKEIILVTLLLVPFIVAFFV</sequence>
<accession>A0A2T6AML1</accession>
<dbReference type="AlphaFoldDB" id="A0A2T6AML1"/>
<organism evidence="2 3">
    <name type="scientific">Christiangramia gaetbulicola</name>
    <dbReference type="NCBI Taxonomy" id="703340"/>
    <lineage>
        <taxon>Bacteria</taxon>
        <taxon>Pseudomonadati</taxon>
        <taxon>Bacteroidota</taxon>
        <taxon>Flavobacteriia</taxon>
        <taxon>Flavobacteriales</taxon>
        <taxon>Flavobacteriaceae</taxon>
        <taxon>Christiangramia</taxon>
    </lineage>
</organism>